<accession>A0ABW5SC25</accession>
<feature type="compositionally biased region" description="Basic and acidic residues" evidence="1">
    <location>
        <begin position="235"/>
        <end position="249"/>
    </location>
</feature>
<comment type="caution">
    <text evidence="2">The sequence shown here is derived from an EMBL/GenBank/DDBJ whole genome shotgun (WGS) entry which is preliminary data.</text>
</comment>
<gene>
    <name evidence="2" type="ORF">ACFSQ0_01855</name>
</gene>
<dbReference type="RefSeq" id="WP_379043319.1">
    <property type="nucleotide sequence ID" value="NZ_JBHULZ010000008.1"/>
</dbReference>
<evidence type="ECO:0008006" key="4">
    <source>
        <dbReference type="Google" id="ProtNLM"/>
    </source>
</evidence>
<feature type="compositionally biased region" description="Low complexity" evidence="1">
    <location>
        <begin position="250"/>
        <end position="270"/>
    </location>
</feature>
<dbReference type="EMBL" id="JBHULZ010000008">
    <property type="protein sequence ID" value="MFD2696722.1"/>
    <property type="molecule type" value="Genomic_DNA"/>
</dbReference>
<keyword evidence="3" id="KW-1185">Reference proteome</keyword>
<feature type="compositionally biased region" description="Low complexity" evidence="1">
    <location>
        <begin position="310"/>
        <end position="372"/>
    </location>
</feature>
<evidence type="ECO:0000313" key="2">
    <source>
        <dbReference type="EMBL" id="MFD2696722.1"/>
    </source>
</evidence>
<organism evidence="2 3">
    <name type="scientific">Mesonia sediminis</name>
    <dbReference type="NCBI Taxonomy" id="1703946"/>
    <lineage>
        <taxon>Bacteria</taxon>
        <taxon>Pseudomonadati</taxon>
        <taxon>Bacteroidota</taxon>
        <taxon>Flavobacteriia</taxon>
        <taxon>Flavobacteriales</taxon>
        <taxon>Flavobacteriaceae</taxon>
        <taxon>Mesonia</taxon>
    </lineage>
</organism>
<protein>
    <recommendedName>
        <fullName evidence="4">Vitellogenin II</fullName>
    </recommendedName>
</protein>
<feature type="compositionally biased region" description="Polar residues" evidence="1">
    <location>
        <begin position="286"/>
        <end position="305"/>
    </location>
</feature>
<name>A0ABW5SC25_9FLAO</name>
<reference evidence="3" key="1">
    <citation type="journal article" date="2019" name="Int. J. Syst. Evol. Microbiol.">
        <title>The Global Catalogue of Microorganisms (GCM) 10K type strain sequencing project: providing services to taxonomists for standard genome sequencing and annotation.</title>
        <authorList>
            <consortium name="The Broad Institute Genomics Platform"/>
            <consortium name="The Broad Institute Genome Sequencing Center for Infectious Disease"/>
            <person name="Wu L."/>
            <person name="Ma J."/>
        </authorList>
    </citation>
    <scope>NUCLEOTIDE SEQUENCE [LARGE SCALE GENOMIC DNA]</scope>
    <source>
        <strain evidence="3">KCTC 42255</strain>
    </source>
</reference>
<evidence type="ECO:0000313" key="3">
    <source>
        <dbReference type="Proteomes" id="UP001597357"/>
    </source>
</evidence>
<evidence type="ECO:0000256" key="1">
    <source>
        <dbReference type="SAM" id="MobiDB-lite"/>
    </source>
</evidence>
<feature type="region of interest" description="Disordered" evidence="1">
    <location>
        <begin position="226"/>
        <end position="372"/>
    </location>
</feature>
<dbReference type="Proteomes" id="UP001597357">
    <property type="component" value="Unassembled WGS sequence"/>
</dbReference>
<proteinExistence type="predicted"/>
<sequence length="372" mass="42795">MHLNSINILKYASWPLGIGMLFLLLSCGTYQNTSIPQDGIYNQNLNRPTAAQQQRQNEKAGYYQNYFKEQGEQIAMAQGVNQENEVFTDIDNYTTQSNYQNNGQEDIIYEDEEYTYNNASWGSNPTEVNITVIDRNPYLFSGFYHPWGIWSAPFHGAWYGGYYGAWGWGWHNPRFGWGSAYWGWGHPYNYWGAWNHPFYGGVAYHPAYHNYRHSIAYHDATRNYRNTRNSNYRRNAGDSYRRNASESYRRNSNSGINRSSNNSIRRSQSRTTIKNTRGINARGDSRYQSNRGVNRNSSATQNSRRSGYYNRSARSSTRSSNSINRRSTNSSNRTYSPSRSTRNSSSTRSSSSSRSSSGTRSSRGSSSRRSPR</sequence>